<name>A0AA36UIQ1_9NEIS</name>
<evidence type="ECO:0000313" key="1">
    <source>
        <dbReference type="EMBL" id="EGQ76195.1"/>
    </source>
</evidence>
<dbReference type="EMBL" id="AFQE01000103">
    <property type="protein sequence ID" value="EGQ76195.1"/>
    <property type="molecule type" value="Genomic_DNA"/>
</dbReference>
<reference evidence="1 2" key="1">
    <citation type="submission" date="2011-05" db="EMBL/GenBank/DDBJ databases">
        <authorList>
            <person name="Muzny D."/>
            <person name="Qin X."/>
            <person name="Deng J."/>
            <person name="Jiang H."/>
            <person name="Liu Y."/>
            <person name="Qu J."/>
            <person name="Song X.-Z."/>
            <person name="Zhang L."/>
            <person name="Thornton R."/>
            <person name="Coyle M."/>
            <person name="Francisco L."/>
            <person name="Jackson L."/>
            <person name="Javaid M."/>
            <person name="Korchina V."/>
            <person name="Kovar C."/>
            <person name="Mata R."/>
            <person name="Mathew T."/>
            <person name="Ngo R."/>
            <person name="Nguyen L."/>
            <person name="Nguyen N."/>
            <person name="Okwuonu G."/>
            <person name="Ongeri F."/>
            <person name="Pham C."/>
            <person name="Simmons D."/>
            <person name="Wilczek-Boney K."/>
            <person name="Hale W."/>
            <person name="Jakkamsetti A."/>
            <person name="Pham P."/>
            <person name="Ruth R."/>
            <person name="San Lucas F."/>
            <person name="Warren J."/>
            <person name="Zhang J."/>
            <person name="Zhao Z."/>
            <person name="Zhou C."/>
            <person name="Zhu D."/>
            <person name="Lee S."/>
            <person name="Bess C."/>
            <person name="Blankenburg K."/>
            <person name="Forbes L."/>
            <person name="Fu Q."/>
            <person name="Gubbala S."/>
            <person name="Hirani K."/>
            <person name="Jayaseelan J.C."/>
            <person name="Lara F."/>
            <person name="Munidasa M."/>
            <person name="Palculict T."/>
            <person name="Patil S."/>
            <person name="Pu L.-L."/>
            <person name="Saada N."/>
            <person name="Tang L."/>
            <person name="Weissenberger G."/>
            <person name="Zhu Y."/>
            <person name="Hemphill L."/>
            <person name="Shang Y."/>
            <person name="Youmans B."/>
            <person name="Ayvaz T."/>
            <person name="Ross M."/>
            <person name="Santibanez J."/>
            <person name="Aqrawi P."/>
            <person name="Gross S."/>
            <person name="Joshi V."/>
            <person name="Fowler G."/>
            <person name="Nazareth L."/>
            <person name="Reid J."/>
            <person name="Worley K."/>
            <person name="Petrosino J."/>
            <person name="Highlander S."/>
            <person name="Gibbs R."/>
        </authorList>
    </citation>
    <scope>NUCLEOTIDE SEQUENCE [LARGE SCALE GENOMIC DNA]</scope>
    <source>
        <strain evidence="1 2">ATCC 33926</strain>
    </source>
</reference>
<proteinExistence type="predicted"/>
<comment type="caution">
    <text evidence="1">The sequence shown here is derived from an EMBL/GenBank/DDBJ whole genome shotgun (WGS) entry which is preliminary data.</text>
</comment>
<dbReference type="AlphaFoldDB" id="A0AA36UIQ1"/>
<gene>
    <name evidence="1" type="ORF">HMPREF9418_2126</name>
</gene>
<protein>
    <submittedName>
        <fullName evidence="1">Uncharacterized protein</fullName>
    </submittedName>
</protein>
<dbReference type="Proteomes" id="UP000004982">
    <property type="component" value="Unassembled WGS sequence"/>
</dbReference>
<sequence>MLEYFQTTFRHPESNPAWQKIRPLLSGLLQSERALPIIDGLKYTYKMKQSKEEIRNAQPQRTSVDLFLFRMF</sequence>
<evidence type="ECO:0000313" key="2">
    <source>
        <dbReference type="Proteomes" id="UP000004982"/>
    </source>
</evidence>
<organism evidence="1 2">
    <name type="scientific">Neisseria macacae ATCC 33926</name>
    <dbReference type="NCBI Taxonomy" id="997348"/>
    <lineage>
        <taxon>Bacteria</taxon>
        <taxon>Pseudomonadati</taxon>
        <taxon>Pseudomonadota</taxon>
        <taxon>Betaproteobacteria</taxon>
        <taxon>Neisseriales</taxon>
        <taxon>Neisseriaceae</taxon>
        <taxon>Neisseria</taxon>
    </lineage>
</organism>
<accession>A0AA36UIQ1</accession>